<dbReference type="AlphaFoldDB" id="A0A1U9MJJ3"/>
<dbReference type="Proteomes" id="UP000189632">
    <property type="component" value="Chromosome"/>
</dbReference>
<evidence type="ECO:0000313" key="2">
    <source>
        <dbReference type="Proteomes" id="UP000189632"/>
    </source>
</evidence>
<accession>A0A1U9MJJ3</accession>
<protein>
    <submittedName>
        <fullName evidence="1">Invasion associated locus B (IalB) protein</fullName>
    </submittedName>
</protein>
<name>A0A1U9MJJ3_9HYPH</name>
<proteinExistence type="predicted"/>
<keyword evidence="2" id="KW-1185">Reference proteome</keyword>
<dbReference type="EMBL" id="CP015625">
    <property type="protein sequence ID" value="AQT48026.1"/>
    <property type="molecule type" value="Genomic_DNA"/>
</dbReference>
<dbReference type="InterPro" id="IPR038696">
    <property type="entry name" value="IalB_sf"/>
</dbReference>
<evidence type="ECO:0000313" key="1">
    <source>
        <dbReference type="EMBL" id="AQT48026.1"/>
    </source>
</evidence>
<dbReference type="KEGG" id="bapi:BBC0122_019320"/>
<organism evidence="1 2">
    <name type="scientific">Bartonella choladocola</name>
    <dbReference type="NCBI Taxonomy" id="2750995"/>
    <lineage>
        <taxon>Bacteria</taxon>
        <taxon>Pseudomonadati</taxon>
        <taxon>Pseudomonadota</taxon>
        <taxon>Alphaproteobacteria</taxon>
        <taxon>Hyphomicrobiales</taxon>
        <taxon>Bartonellaceae</taxon>
        <taxon>Bartonella</taxon>
    </lineage>
</organism>
<dbReference type="Pfam" id="PF06776">
    <property type="entry name" value="IalB"/>
    <property type="match status" value="1"/>
</dbReference>
<dbReference type="Gene3D" id="2.60.40.1880">
    <property type="entry name" value="Invasion associated locus B (IalB) protein"/>
    <property type="match status" value="1"/>
</dbReference>
<reference evidence="1 2" key="1">
    <citation type="submission" date="2016-11" db="EMBL/GenBank/DDBJ databases">
        <title>Comparative genomics of Bartonella apis.</title>
        <authorList>
            <person name="Engel P."/>
        </authorList>
    </citation>
    <scope>NUCLEOTIDE SEQUENCE [LARGE SCALE GENOMIC DNA]</scope>
    <source>
        <strain evidence="1 2">BBC0122</strain>
    </source>
</reference>
<gene>
    <name evidence="1" type="ORF">BBC0122_019320</name>
</gene>
<sequence>MVASLCISTTLTHAASQKETLTKQSVTLPKSLPKPASLIRPNQKAIVGDFVLIQRPFYDWLLRCEVLLSAERRLCNTQQVLSSGDATLIWRIILAEDGKPYVLIATSPKLNIKKGLLIVFSGIEKTLKADDDIACSSTSCIGAFAFTGVLQSAIMSSPTVSFEYHDITGEKMEFNGSINGLDLALKAASDNIYSQKSPQFKKSHQSR</sequence>
<dbReference type="InterPro" id="IPR010642">
    <property type="entry name" value="Invasion_prot_B"/>
</dbReference>